<evidence type="ECO:0000259" key="3">
    <source>
        <dbReference type="Pfam" id="PF16373"/>
    </source>
</evidence>
<gene>
    <name evidence="4" type="ORF">SAMN02927921_02218</name>
</gene>
<dbReference type="EMBL" id="FPJE01000011">
    <property type="protein sequence ID" value="SFW54292.1"/>
    <property type="molecule type" value="Genomic_DNA"/>
</dbReference>
<dbReference type="Pfam" id="PF16373">
    <property type="entry name" value="DUF4985"/>
    <property type="match status" value="1"/>
</dbReference>
<dbReference type="PANTHER" id="PTHR43405">
    <property type="entry name" value="GLYCOSYL HYDROLASE DIGH"/>
    <property type="match status" value="1"/>
</dbReference>
<organism evidence="4 5">
    <name type="scientific">Sinomicrobium oceani</name>
    <dbReference type="NCBI Taxonomy" id="1150368"/>
    <lineage>
        <taxon>Bacteria</taxon>
        <taxon>Pseudomonadati</taxon>
        <taxon>Bacteroidota</taxon>
        <taxon>Flavobacteriia</taxon>
        <taxon>Flavobacteriales</taxon>
        <taxon>Flavobacteriaceae</taxon>
        <taxon>Sinomicrobium</taxon>
    </lineage>
</organism>
<keyword evidence="4" id="KW-0378">Hydrolase</keyword>
<dbReference type="SUPFAM" id="SSF51445">
    <property type="entry name" value="(Trans)glycosidases"/>
    <property type="match status" value="1"/>
</dbReference>
<proteinExistence type="predicted"/>
<keyword evidence="1" id="KW-0732">Signal</keyword>
<dbReference type="Gene3D" id="3.20.20.80">
    <property type="entry name" value="Glycosidases"/>
    <property type="match status" value="1"/>
</dbReference>
<dbReference type="Pfam" id="PF02638">
    <property type="entry name" value="GHL10"/>
    <property type="match status" value="1"/>
</dbReference>
<dbReference type="OrthoDB" id="9760892at2"/>
<feature type="domain" description="DUF4985" evidence="3">
    <location>
        <begin position="331"/>
        <end position="444"/>
    </location>
</feature>
<dbReference type="STRING" id="1150368.SAMN02927921_02218"/>
<reference evidence="4 5" key="1">
    <citation type="submission" date="2016-11" db="EMBL/GenBank/DDBJ databases">
        <authorList>
            <person name="Jaros S."/>
            <person name="Januszkiewicz K."/>
            <person name="Wedrychowicz H."/>
        </authorList>
    </citation>
    <scope>NUCLEOTIDE SEQUENCE [LARGE SCALE GENOMIC DNA]</scope>
    <source>
        <strain evidence="4 5">CGMCC 1.12145</strain>
    </source>
</reference>
<dbReference type="AlphaFoldDB" id="A0A1K1Q3F6"/>
<dbReference type="GO" id="GO:0016787">
    <property type="term" value="F:hydrolase activity"/>
    <property type="evidence" value="ECO:0007669"/>
    <property type="project" value="UniProtKB-KW"/>
</dbReference>
<evidence type="ECO:0000259" key="2">
    <source>
        <dbReference type="Pfam" id="PF02638"/>
    </source>
</evidence>
<protein>
    <submittedName>
        <fullName evidence="4">Glycosyl hydrolase-like 10</fullName>
    </submittedName>
</protein>
<dbReference type="RefSeq" id="WP_072317439.1">
    <property type="nucleotide sequence ID" value="NZ_FPJE01000011.1"/>
</dbReference>
<keyword evidence="5" id="KW-1185">Reference proteome</keyword>
<dbReference type="Proteomes" id="UP000182248">
    <property type="component" value="Unassembled WGS sequence"/>
</dbReference>
<evidence type="ECO:0000256" key="1">
    <source>
        <dbReference type="ARBA" id="ARBA00022729"/>
    </source>
</evidence>
<dbReference type="InterPro" id="IPR032280">
    <property type="entry name" value="DUF4985"/>
</dbReference>
<name>A0A1K1Q3F6_9FLAO</name>
<accession>A0A1K1Q3F6</accession>
<dbReference type="PROSITE" id="PS51257">
    <property type="entry name" value="PROKAR_LIPOPROTEIN"/>
    <property type="match status" value="1"/>
</dbReference>
<evidence type="ECO:0000313" key="5">
    <source>
        <dbReference type="Proteomes" id="UP000182248"/>
    </source>
</evidence>
<sequence length="453" mass="50733">MKHYIKNIFGFACVVLLMACNDDYNGLRHWPEEEQDSTAQKPVVLWIDAAANFPDFANDRSKIVRDLTKAKETGFTDVVVDVRGTTGDVLFQSSVAPQATFMGAWVGGSFQRIERTATWDYLQAFIDEGHELGLRVYASINTMVGGQVSGIGKNGMLFSDESKRDWASMELTANGIMNTLDINDNGARFFNPLHPGAQQFLFDMLKDLAAYSDLDGIILDRGRYDNLGSDFSDLSREKFEEFLGTNVTNWPEDVVTTEMAVSGSLPQELPLYFQDWLAFRAKVIHDFMEKAREIVKGINPETDFGVYVGAWYSSYYGTGANWASPDYKASQDYRWANDRFNATGYADHMDIILMGSYASPDRIYGTGEWTVQGFTLKAKEKIKGDALVIGGPDIGNGNWATTAPDVVNRAIVESVDAAYYAGDGYFLFDMIHLKNKDQWQYVKEGLDNLEDNN</sequence>
<dbReference type="PANTHER" id="PTHR43405:SF1">
    <property type="entry name" value="GLYCOSYL HYDROLASE DIGH"/>
    <property type="match status" value="1"/>
</dbReference>
<evidence type="ECO:0000313" key="4">
    <source>
        <dbReference type="EMBL" id="SFW54292.1"/>
    </source>
</evidence>
<dbReference type="InterPro" id="IPR052177">
    <property type="entry name" value="Divisome_Glycosyl_Hydrolase"/>
</dbReference>
<feature type="domain" description="Glycosyl hydrolase-like 10" evidence="2">
    <location>
        <begin position="59"/>
        <end position="315"/>
    </location>
</feature>
<dbReference type="InterPro" id="IPR017853">
    <property type="entry name" value="GH"/>
</dbReference>
<dbReference type="InterPro" id="IPR003790">
    <property type="entry name" value="GHL10"/>
</dbReference>